<proteinExistence type="predicted"/>
<keyword evidence="3" id="KW-1185">Reference proteome</keyword>
<organism evidence="2 3">
    <name type="scientific">Ephemerocybe angulata</name>
    <dbReference type="NCBI Taxonomy" id="980116"/>
    <lineage>
        <taxon>Eukaryota</taxon>
        <taxon>Fungi</taxon>
        <taxon>Dikarya</taxon>
        <taxon>Basidiomycota</taxon>
        <taxon>Agaricomycotina</taxon>
        <taxon>Agaricomycetes</taxon>
        <taxon>Agaricomycetidae</taxon>
        <taxon>Agaricales</taxon>
        <taxon>Agaricineae</taxon>
        <taxon>Psathyrellaceae</taxon>
        <taxon>Ephemerocybe</taxon>
    </lineage>
</organism>
<protein>
    <submittedName>
        <fullName evidence="2">Carbohydrate-binding module family 13 protein</fullName>
    </submittedName>
</protein>
<gene>
    <name evidence="2" type="ORF">DFP72DRAFT_991487</name>
</gene>
<dbReference type="Proteomes" id="UP000521943">
    <property type="component" value="Unassembled WGS sequence"/>
</dbReference>
<sequence length="127" mass="13560">MGVSLPLLPTTGAQLGTRRTTSVSKCINVQGGVFADGTPVQLYTCNGNPVQNWLLNRGSTKVQLSGTNFCLDAGSNPEAGNGYTDDNKIALEGKGQCLDLPNGNLSNSNRVQTWQCTDKNENQVWTL</sequence>
<comment type="caution">
    <text evidence="2">The sequence shown here is derived from an EMBL/GenBank/DDBJ whole genome shotgun (WGS) entry which is preliminary data.</text>
</comment>
<dbReference type="PROSITE" id="PS50231">
    <property type="entry name" value="RICIN_B_LECTIN"/>
    <property type="match status" value="1"/>
</dbReference>
<dbReference type="OrthoDB" id="6770063at2759"/>
<accession>A0A8H6HPY1</accession>
<dbReference type="SUPFAM" id="SSF50370">
    <property type="entry name" value="Ricin B-like lectins"/>
    <property type="match status" value="1"/>
</dbReference>
<dbReference type="Gene3D" id="2.80.10.50">
    <property type="match status" value="2"/>
</dbReference>
<reference evidence="2 3" key="1">
    <citation type="submission" date="2020-07" db="EMBL/GenBank/DDBJ databases">
        <title>Comparative genomics of pyrophilous fungi reveals a link between fire events and developmental genes.</title>
        <authorList>
            <consortium name="DOE Joint Genome Institute"/>
            <person name="Steindorff A.S."/>
            <person name="Carver A."/>
            <person name="Calhoun S."/>
            <person name="Stillman K."/>
            <person name="Liu H."/>
            <person name="Lipzen A."/>
            <person name="Pangilinan J."/>
            <person name="Labutti K."/>
            <person name="Bruns T.D."/>
            <person name="Grigoriev I.V."/>
        </authorList>
    </citation>
    <scope>NUCLEOTIDE SEQUENCE [LARGE SCALE GENOMIC DNA]</scope>
    <source>
        <strain evidence="2 3">CBS 144469</strain>
    </source>
</reference>
<dbReference type="AlphaFoldDB" id="A0A8H6HPY1"/>
<feature type="domain" description="Ricin B lectin" evidence="1">
    <location>
        <begin position="23"/>
        <end position="125"/>
    </location>
</feature>
<evidence type="ECO:0000313" key="2">
    <source>
        <dbReference type="EMBL" id="KAF6751003.1"/>
    </source>
</evidence>
<dbReference type="InterPro" id="IPR000772">
    <property type="entry name" value="Ricin_B_lectin"/>
</dbReference>
<dbReference type="InterPro" id="IPR035992">
    <property type="entry name" value="Ricin_B-like_lectins"/>
</dbReference>
<evidence type="ECO:0000313" key="3">
    <source>
        <dbReference type="Proteomes" id="UP000521943"/>
    </source>
</evidence>
<dbReference type="Pfam" id="PF00652">
    <property type="entry name" value="Ricin_B_lectin"/>
    <property type="match status" value="1"/>
</dbReference>
<dbReference type="EMBL" id="JACGCI010000053">
    <property type="protein sequence ID" value="KAF6751003.1"/>
    <property type="molecule type" value="Genomic_DNA"/>
</dbReference>
<dbReference type="CDD" id="cd00161">
    <property type="entry name" value="beta-trefoil_Ricin-like"/>
    <property type="match status" value="1"/>
</dbReference>
<name>A0A8H6HPY1_9AGAR</name>
<evidence type="ECO:0000259" key="1">
    <source>
        <dbReference type="Pfam" id="PF00652"/>
    </source>
</evidence>